<dbReference type="EMBL" id="JACRUP010000004">
    <property type="protein sequence ID" value="MBC5851017.1"/>
    <property type="molecule type" value="Genomic_DNA"/>
</dbReference>
<keyword evidence="10" id="KW-0812">Transmembrane</keyword>
<dbReference type="SMART" id="SM00388">
    <property type="entry name" value="HisKA"/>
    <property type="match status" value="1"/>
</dbReference>
<evidence type="ECO:0000259" key="11">
    <source>
        <dbReference type="PROSITE" id="PS50109"/>
    </source>
</evidence>
<keyword evidence="4" id="KW-1003">Cell membrane</keyword>
<feature type="transmembrane region" description="Helical" evidence="10">
    <location>
        <begin position="7"/>
        <end position="26"/>
    </location>
</feature>
<keyword evidence="10" id="KW-1133">Transmembrane helix</keyword>
<dbReference type="RefSeq" id="WP_187025847.1">
    <property type="nucleotide sequence ID" value="NZ_JACRUP010000004.1"/>
</dbReference>
<proteinExistence type="predicted"/>
<dbReference type="Gene3D" id="3.30.565.10">
    <property type="entry name" value="Histidine kinase-like ATPase, C-terminal domain"/>
    <property type="match status" value="1"/>
</dbReference>
<dbReference type="CDD" id="cd00082">
    <property type="entry name" value="HisKA"/>
    <property type="match status" value="1"/>
</dbReference>
<keyword evidence="8" id="KW-0418">Kinase</keyword>
<dbReference type="EC" id="2.7.13.3" evidence="3"/>
<dbReference type="GO" id="GO:0000155">
    <property type="term" value="F:phosphorelay sensor kinase activity"/>
    <property type="evidence" value="ECO:0007669"/>
    <property type="project" value="InterPro"/>
</dbReference>
<dbReference type="PRINTS" id="PR00344">
    <property type="entry name" value="BCTRLSENSOR"/>
</dbReference>
<dbReference type="Pfam" id="PF02518">
    <property type="entry name" value="HATPase_c"/>
    <property type="match status" value="1"/>
</dbReference>
<keyword evidence="5" id="KW-0597">Phosphoprotein</keyword>
<keyword evidence="9" id="KW-0067">ATP-binding</keyword>
<keyword evidence="6" id="KW-0808">Transferase</keyword>
<dbReference type="InterPro" id="IPR003594">
    <property type="entry name" value="HATPase_dom"/>
</dbReference>
<dbReference type="Gene3D" id="6.10.340.10">
    <property type="match status" value="1"/>
</dbReference>
<reference evidence="13" key="1">
    <citation type="submission" date="2020-08" db="EMBL/GenBank/DDBJ databases">
        <title>Genome Sequencing and Pan-Genome Analysis of Migratory bird Vibrio Strains, Inner Mongolia.</title>
        <authorList>
            <person name="Zheng L."/>
        </authorList>
    </citation>
    <scope>NUCLEOTIDE SEQUENCE</scope>
    <source>
        <strain evidence="13">M13F</strain>
    </source>
</reference>
<evidence type="ECO:0000256" key="4">
    <source>
        <dbReference type="ARBA" id="ARBA00022475"/>
    </source>
</evidence>
<comment type="catalytic activity">
    <reaction evidence="1">
        <text>ATP + protein L-histidine = ADP + protein N-phospho-L-histidine.</text>
        <dbReference type="EC" id="2.7.13.3"/>
    </reaction>
</comment>
<accession>A0A9X0R7H2</accession>
<evidence type="ECO:0000256" key="6">
    <source>
        <dbReference type="ARBA" id="ARBA00022679"/>
    </source>
</evidence>
<evidence type="ECO:0000256" key="3">
    <source>
        <dbReference type="ARBA" id="ARBA00012438"/>
    </source>
</evidence>
<dbReference type="InterPro" id="IPR036097">
    <property type="entry name" value="HisK_dim/P_sf"/>
</dbReference>
<dbReference type="Proteomes" id="UP000615796">
    <property type="component" value="Unassembled WGS sequence"/>
</dbReference>
<dbReference type="InterPro" id="IPR004358">
    <property type="entry name" value="Sig_transdc_His_kin-like_C"/>
</dbReference>
<sequence length="429" mass="48801">MKRLYLELYLALVGIFMFTLVSYVSINDWLSPDLDLVARSQQIQSSLELLEFVADQHGVDVAKEKLKAIADANWLVIDALPENSPLLTPQVRERLANHGVFTTDEDGSIFTFNPTDTIYHIYRDPEAEIWIALDIEDWVIFLVLMGCFAVYSMVMMKLFMWRFKHLEQVTQALAKGDLSIRAKETGSMRLGTLNRSFNAMADKISHLIESHKMLTNAIAHEVRTPLFRIQCQLDMLQDMPEKKDKYIAGIEDDIHELEEMINELLRLGKMETTPLTFISLDLAQWLPTQIEKWQIESPVTIELQAPQQWPTPLVDSNLLNRAISNVVRNASRYAKQQVKISIGCDDIDWTVTIEDDGPGIPETHWPHIFKPFYRVGSARDKASGGFGLGLAIAEQIARQHHGHLIVISSPSLGGACFEFRLPLDISEER</sequence>
<evidence type="ECO:0000256" key="1">
    <source>
        <dbReference type="ARBA" id="ARBA00000085"/>
    </source>
</evidence>
<dbReference type="Pfam" id="PF00512">
    <property type="entry name" value="HisKA"/>
    <property type="match status" value="1"/>
</dbReference>
<keyword evidence="7" id="KW-0547">Nucleotide-binding</keyword>
<dbReference type="AlphaFoldDB" id="A0A9X0R7H2"/>
<evidence type="ECO:0000313" key="14">
    <source>
        <dbReference type="Proteomes" id="UP000615796"/>
    </source>
</evidence>
<evidence type="ECO:0000256" key="8">
    <source>
        <dbReference type="ARBA" id="ARBA00022777"/>
    </source>
</evidence>
<evidence type="ECO:0000259" key="12">
    <source>
        <dbReference type="PROSITE" id="PS50885"/>
    </source>
</evidence>
<dbReference type="GO" id="GO:0005886">
    <property type="term" value="C:plasma membrane"/>
    <property type="evidence" value="ECO:0007669"/>
    <property type="project" value="UniProtKB-SubCell"/>
</dbReference>
<gene>
    <name evidence="13" type="ORF">H8Q88_08555</name>
</gene>
<evidence type="ECO:0000256" key="10">
    <source>
        <dbReference type="SAM" id="Phobius"/>
    </source>
</evidence>
<evidence type="ECO:0000256" key="9">
    <source>
        <dbReference type="ARBA" id="ARBA00022840"/>
    </source>
</evidence>
<dbReference type="InterPro" id="IPR003660">
    <property type="entry name" value="HAMP_dom"/>
</dbReference>
<dbReference type="PANTHER" id="PTHR44936:SF10">
    <property type="entry name" value="SENSOR PROTEIN RSTB"/>
    <property type="match status" value="1"/>
</dbReference>
<dbReference type="SUPFAM" id="SSF55874">
    <property type="entry name" value="ATPase domain of HSP90 chaperone/DNA topoisomerase II/histidine kinase"/>
    <property type="match status" value="1"/>
</dbReference>
<feature type="domain" description="Histidine kinase" evidence="11">
    <location>
        <begin position="217"/>
        <end position="425"/>
    </location>
</feature>
<dbReference type="SMART" id="SM00387">
    <property type="entry name" value="HATPase_c"/>
    <property type="match status" value="1"/>
</dbReference>
<dbReference type="GO" id="GO:0005524">
    <property type="term" value="F:ATP binding"/>
    <property type="evidence" value="ECO:0007669"/>
    <property type="project" value="UniProtKB-KW"/>
</dbReference>
<dbReference type="SMART" id="SM00304">
    <property type="entry name" value="HAMP"/>
    <property type="match status" value="1"/>
</dbReference>
<dbReference type="PROSITE" id="PS50109">
    <property type="entry name" value="HIS_KIN"/>
    <property type="match status" value="1"/>
</dbReference>
<dbReference type="SUPFAM" id="SSF47384">
    <property type="entry name" value="Homodimeric domain of signal transducing histidine kinase"/>
    <property type="match status" value="1"/>
</dbReference>
<dbReference type="InterPro" id="IPR005467">
    <property type="entry name" value="His_kinase_dom"/>
</dbReference>
<dbReference type="Gene3D" id="1.10.287.130">
    <property type="match status" value="1"/>
</dbReference>
<evidence type="ECO:0000256" key="2">
    <source>
        <dbReference type="ARBA" id="ARBA00004651"/>
    </source>
</evidence>
<name>A0A9X0R7H2_VIBME</name>
<evidence type="ECO:0000313" key="13">
    <source>
        <dbReference type="EMBL" id="MBC5851017.1"/>
    </source>
</evidence>
<protein>
    <recommendedName>
        <fullName evidence="3">histidine kinase</fullName>
        <ecNumber evidence="3">2.7.13.3</ecNumber>
    </recommendedName>
</protein>
<comment type="caution">
    <text evidence="13">The sequence shown here is derived from an EMBL/GenBank/DDBJ whole genome shotgun (WGS) entry which is preliminary data.</text>
</comment>
<organism evidence="13 14">
    <name type="scientific">Vibrio metschnikovii</name>
    <dbReference type="NCBI Taxonomy" id="28172"/>
    <lineage>
        <taxon>Bacteria</taxon>
        <taxon>Pseudomonadati</taxon>
        <taxon>Pseudomonadota</taxon>
        <taxon>Gammaproteobacteria</taxon>
        <taxon>Vibrionales</taxon>
        <taxon>Vibrionaceae</taxon>
        <taxon>Vibrio</taxon>
    </lineage>
</organism>
<dbReference type="PROSITE" id="PS50885">
    <property type="entry name" value="HAMP"/>
    <property type="match status" value="1"/>
</dbReference>
<feature type="transmembrane region" description="Helical" evidence="10">
    <location>
        <begin position="138"/>
        <end position="159"/>
    </location>
</feature>
<evidence type="ECO:0000256" key="7">
    <source>
        <dbReference type="ARBA" id="ARBA00022741"/>
    </source>
</evidence>
<dbReference type="Pfam" id="PF00672">
    <property type="entry name" value="HAMP"/>
    <property type="match status" value="1"/>
</dbReference>
<dbReference type="InterPro" id="IPR036890">
    <property type="entry name" value="HATPase_C_sf"/>
</dbReference>
<dbReference type="PANTHER" id="PTHR44936">
    <property type="entry name" value="SENSOR PROTEIN CREC"/>
    <property type="match status" value="1"/>
</dbReference>
<dbReference type="InterPro" id="IPR050980">
    <property type="entry name" value="2C_sensor_his_kinase"/>
</dbReference>
<comment type="subcellular location">
    <subcellularLocation>
        <location evidence="2">Cell membrane</location>
        <topology evidence="2">Multi-pass membrane protein</topology>
    </subcellularLocation>
</comment>
<evidence type="ECO:0000256" key="5">
    <source>
        <dbReference type="ARBA" id="ARBA00022553"/>
    </source>
</evidence>
<keyword evidence="10" id="KW-0472">Membrane</keyword>
<dbReference type="CDD" id="cd06225">
    <property type="entry name" value="HAMP"/>
    <property type="match status" value="1"/>
</dbReference>
<feature type="domain" description="HAMP" evidence="12">
    <location>
        <begin position="157"/>
        <end position="209"/>
    </location>
</feature>
<dbReference type="InterPro" id="IPR003661">
    <property type="entry name" value="HisK_dim/P_dom"/>
</dbReference>
<keyword evidence="14" id="KW-1185">Reference proteome</keyword>